<keyword evidence="3" id="KW-1185">Reference proteome</keyword>
<gene>
    <name evidence="2" type="ORF">EV197_3460</name>
</gene>
<dbReference type="PANTHER" id="PTHR42993:SF1">
    <property type="entry name" value="MAOC-LIKE DEHYDRATASE DOMAIN-CONTAINING PROTEIN"/>
    <property type="match status" value="1"/>
</dbReference>
<dbReference type="Gene3D" id="3.10.129.10">
    <property type="entry name" value="Hotdog Thioesterase"/>
    <property type="match status" value="1"/>
</dbReference>
<sequence>MRQLVCKNFTEFKTYEGKDLPVGAWLTVTQDMINAFAEATQDYQWVHVDLERIEKESPFKKPIAHGFLSVSLLSKMLMDLVHIESMDMGVNYGLNKVRFPSPVLVDSRLRLHSTIKKIEPYTDNGLKITWACTVEIDNVDKPACVAEFVSLMFEDR</sequence>
<dbReference type="InterPro" id="IPR029069">
    <property type="entry name" value="HotDog_dom_sf"/>
</dbReference>
<organism evidence="2 3">
    <name type="scientific">Aquimarina brevivitae</name>
    <dbReference type="NCBI Taxonomy" id="323412"/>
    <lineage>
        <taxon>Bacteria</taxon>
        <taxon>Pseudomonadati</taxon>
        <taxon>Bacteroidota</taxon>
        <taxon>Flavobacteriia</taxon>
        <taxon>Flavobacteriales</taxon>
        <taxon>Flavobacteriaceae</taxon>
        <taxon>Aquimarina</taxon>
    </lineage>
</organism>
<dbReference type="InterPro" id="IPR039375">
    <property type="entry name" value="NodN-like"/>
</dbReference>
<evidence type="ECO:0000313" key="2">
    <source>
        <dbReference type="EMBL" id="RZS90473.1"/>
    </source>
</evidence>
<feature type="domain" description="MaoC-like" evidence="1">
    <location>
        <begin position="21"/>
        <end position="119"/>
    </location>
</feature>
<dbReference type="Proteomes" id="UP000292262">
    <property type="component" value="Unassembled WGS sequence"/>
</dbReference>
<evidence type="ECO:0000313" key="3">
    <source>
        <dbReference type="Proteomes" id="UP000292262"/>
    </source>
</evidence>
<dbReference type="OrthoDB" id="9801735at2"/>
<comment type="caution">
    <text evidence="2">The sequence shown here is derived from an EMBL/GenBank/DDBJ whole genome shotgun (WGS) entry which is preliminary data.</text>
</comment>
<dbReference type="RefSeq" id="WP_130287955.1">
    <property type="nucleotide sequence ID" value="NZ_SGXE01000008.1"/>
</dbReference>
<dbReference type="CDD" id="cd03450">
    <property type="entry name" value="NodN"/>
    <property type="match status" value="1"/>
</dbReference>
<proteinExistence type="predicted"/>
<dbReference type="PANTHER" id="PTHR42993">
    <property type="entry name" value="MAOC-LIKE DEHYDRATASE DOMAIN-CONTAINING PROTEIN"/>
    <property type="match status" value="1"/>
</dbReference>
<dbReference type="Pfam" id="PF01575">
    <property type="entry name" value="MaoC_dehydratas"/>
    <property type="match status" value="1"/>
</dbReference>
<dbReference type="SUPFAM" id="SSF54637">
    <property type="entry name" value="Thioesterase/thiol ester dehydrase-isomerase"/>
    <property type="match status" value="1"/>
</dbReference>
<protein>
    <submittedName>
        <fullName evidence="2">Acyl dehydratase</fullName>
    </submittedName>
</protein>
<reference evidence="2 3" key="1">
    <citation type="submission" date="2019-02" db="EMBL/GenBank/DDBJ databases">
        <title>Genomic Encyclopedia of Type Strains, Phase IV (KMG-IV): sequencing the most valuable type-strain genomes for metagenomic binning, comparative biology and taxonomic classification.</title>
        <authorList>
            <person name="Goeker M."/>
        </authorList>
    </citation>
    <scope>NUCLEOTIDE SEQUENCE [LARGE SCALE GENOMIC DNA]</scope>
    <source>
        <strain evidence="2 3">DSM 17196</strain>
    </source>
</reference>
<name>A0A4Q7NTH2_9FLAO</name>
<dbReference type="EMBL" id="SGXE01000008">
    <property type="protein sequence ID" value="RZS90473.1"/>
    <property type="molecule type" value="Genomic_DNA"/>
</dbReference>
<accession>A0A4Q7NTH2</accession>
<evidence type="ECO:0000259" key="1">
    <source>
        <dbReference type="Pfam" id="PF01575"/>
    </source>
</evidence>
<dbReference type="InterPro" id="IPR002539">
    <property type="entry name" value="MaoC-like_dom"/>
</dbReference>
<dbReference type="AlphaFoldDB" id="A0A4Q7NTH2"/>